<protein>
    <submittedName>
        <fullName evidence="4">Ricin</fullName>
    </submittedName>
</protein>
<dbReference type="SUPFAM" id="SSF50370">
    <property type="entry name" value="Ricin B-like lectins"/>
    <property type="match status" value="1"/>
</dbReference>
<dbReference type="Gene3D" id="2.80.10.50">
    <property type="match status" value="1"/>
</dbReference>
<sequence>MPDDDNDPLLVRPYLGGASAETWPEAAPPAEPGPPPADVTAPIAPVSHAAPAPALWRRPMLVLAVVIALIVAGGTGLIVAWWPEPAPPRALPADVPLPPLPSSAPAVTPGTAPAGPVPVTTAPRTRAPSSPAPTSTSPSTASPSSAPSRTTSPGATTTPARTAPPAALVPPNTSKVGTIRGDGGLCLDLNGGVPFDGNHVQVYDCNSSVAQIWTLATDGTLRVLNMCAFAAGDSTVHIVGCDGRTPAQWRSRDGSLVNVATGGCLTDPSTGTRSGTGVRVAACTGGRDQGWNLP</sequence>
<proteinExistence type="predicted"/>
<evidence type="ECO:0000256" key="2">
    <source>
        <dbReference type="SAM" id="Phobius"/>
    </source>
</evidence>
<evidence type="ECO:0000313" key="5">
    <source>
        <dbReference type="Proteomes" id="UP000017746"/>
    </source>
</evidence>
<accession>U5W0X5</accession>
<feature type="transmembrane region" description="Helical" evidence="2">
    <location>
        <begin position="61"/>
        <end position="82"/>
    </location>
</feature>
<reference evidence="4 5" key="1">
    <citation type="journal article" date="2014" name="J. Biotechnol.">
        <title>Complete genome sequence of the actinobacterium Actinoplanes friuliensis HAG 010964, producer of the lipopeptide antibiotic friulimycin.</title>
        <authorList>
            <person name="Ruckert C."/>
            <person name="Szczepanowski R."/>
            <person name="Albersmeier A."/>
            <person name="Goesmann A."/>
            <person name="Fischer N."/>
            <person name="Steinkamper A."/>
            <person name="Puhler A."/>
            <person name="Biener R."/>
            <person name="Schwartz D."/>
            <person name="Kalinowski J."/>
        </authorList>
    </citation>
    <scope>NUCLEOTIDE SEQUENCE [LARGE SCALE GENOMIC DNA]</scope>
    <source>
        <strain evidence="4 5">DSM 7358</strain>
    </source>
</reference>
<feature type="domain" description="Ricin B lectin" evidence="3">
    <location>
        <begin position="173"/>
        <end position="294"/>
    </location>
</feature>
<keyword evidence="5" id="KW-1185">Reference proteome</keyword>
<dbReference type="Pfam" id="PF00652">
    <property type="entry name" value="Ricin_B_lectin"/>
    <property type="match status" value="1"/>
</dbReference>
<dbReference type="RefSeq" id="WP_023363038.1">
    <property type="nucleotide sequence ID" value="NC_022657.1"/>
</dbReference>
<name>U5W0X5_9ACTN</name>
<dbReference type="AlphaFoldDB" id="U5W0X5"/>
<feature type="compositionally biased region" description="Low complexity" evidence="1">
    <location>
        <begin position="103"/>
        <end position="166"/>
    </location>
</feature>
<dbReference type="PROSITE" id="PS50231">
    <property type="entry name" value="RICIN_B_LECTIN"/>
    <property type="match status" value="1"/>
</dbReference>
<keyword evidence="2" id="KW-0472">Membrane</keyword>
<dbReference type="InterPro" id="IPR035992">
    <property type="entry name" value="Ricin_B-like_lectins"/>
</dbReference>
<organism evidence="4 5">
    <name type="scientific">Actinoplanes friuliensis DSM 7358</name>
    <dbReference type="NCBI Taxonomy" id="1246995"/>
    <lineage>
        <taxon>Bacteria</taxon>
        <taxon>Bacillati</taxon>
        <taxon>Actinomycetota</taxon>
        <taxon>Actinomycetes</taxon>
        <taxon>Micromonosporales</taxon>
        <taxon>Micromonosporaceae</taxon>
        <taxon>Actinoplanes</taxon>
    </lineage>
</organism>
<dbReference type="EMBL" id="CP006272">
    <property type="protein sequence ID" value="AGZ42667.1"/>
    <property type="molecule type" value="Genomic_DNA"/>
</dbReference>
<dbReference type="KEGG" id="afs:AFR_21985"/>
<dbReference type="HOGENOM" id="CLU_082328_0_0_11"/>
<dbReference type="PATRIC" id="fig|1246995.3.peg.4457"/>
<keyword evidence="2" id="KW-0812">Transmembrane</keyword>
<dbReference type="SMART" id="SM00458">
    <property type="entry name" value="RICIN"/>
    <property type="match status" value="1"/>
</dbReference>
<evidence type="ECO:0000259" key="3">
    <source>
        <dbReference type="SMART" id="SM00458"/>
    </source>
</evidence>
<dbReference type="STRING" id="1246995.AFR_21985"/>
<dbReference type="eggNOG" id="COG1472">
    <property type="taxonomic scope" value="Bacteria"/>
</dbReference>
<dbReference type="OrthoDB" id="3298556at2"/>
<feature type="region of interest" description="Disordered" evidence="1">
    <location>
        <begin position="102"/>
        <end position="175"/>
    </location>
</feature>
<evidence type="ECO:0000313" key="4">
    <source>
        <dbReference type="EMBL" id="AGZ42667.1"/>
    </source>
</evidence>
<dbReference type="InterPro" id="IPR000772">
    <property type="entry name" value="Ricin_B_lectin"/>
</dbReference>
<keyword evidence="2" id="KW-1133">Transmembrane helix</keyword>
<evidence type="ECO:0000256" key="1">
    <source>
        <dbReference type="SAM" id="MobiDB-lite"/>
    </source>
</evidence>
<dbReference type="Proteomes" id="UP000017746">
    <property type="component" value="Chromosome"/>
</dbReference>
<gene>
    <name evidence="4" type="ORF">AFR_21985</name>
</gene>